<gene>
    <name evidence="2" type="ORF">LUZ63_012894</name>
</gene>
<dbReference type="Gene3D" id="2.60.210.10">
    <property type="entry name" value="Apoptosis, Tumor Necrosis Factor Receptor Associated Protein 2, Chain A"/>
    <property type="match status" value="1"/>
</dbReference>
<accession>A0A9Q0HK17</accession>
<keyword evidence="3" id="KW-1185">Reference proteome</keyword>
<dbReference type="SUPFAM" id="SSF49599">
    <property type="entry name" value="TRAF domain-like"/>
    <property type="match status" value="1"/>
</dbReference>
<organism evidence="2 3">
    <name type="scientific">Rhynchospora breviuscula</name>
    <dbReference type="NCBI Taxonomy" id="2022672"/>
    <lineage>
        <taxon>Eukaryota</taxon>
        <taxon>Viridiplantae</taxon>
        <taxon>Streptophyta</taxon>
        <taxon>Embryophyta</taxon>
        <taxon>Tracheophyta</taxon>
        <taxon>Spermatophyta</taxon>
        <taxon>Magnoliopsida</taxon>
        <taxon>Liliopsida</taxon>
        <taxon>Poales</taxon>
        <taxon>Cyperaceae</taxon>
        <taxon>Cyperoideae</taxon>
        <taxon>Rhynchosporeae</taxon>
        <taxon>Rhynchospora</taxon>
    </lineage>
</organism>
<dbReference type="PANTHER" id="PTHR26379">
    <property type="entry name" value="BTB/POZ AND MATH DOMAIN-CONTAINING PROTEIN 1"/>
    <property type="match status" value="1"/>
</dbReference>
<dbReference type="InterPro" id="IPR045005">
    <property type="entry name" value="BPM1-6"/>
</dbReference>
<dbReference type="GO" id="GO:0016567">
    <property type="term" value="P:protein ubiquitination"/>
    <property type="evidence" value="ECO:0007669"/>
    <property type="project" value="InterPro"/>
</dbReference>
<dbReference type="CDD" id="cd00121">
    <property type="entry name" value="MATH"/>
    <property type="match status" value="1"/>
</dbReference>
<dbReference type="InterPro" id="IPR008974">
    <property type="entry name" value="TRAF-like"/>
</dbReference>
<dbReference type="PROSITE" id="PS50144">
    <property type="entry name" value="MATH"/>
    <property type="match status" value="1"/>
</dbReference>
<dbReference type="EMBL" id="JAMQYH010000004">
    <property type="protein sequence ID" value="KAJ1688739.1"/>
    <property type="molecule type" value="Genomic_DNA"/>
</dbReference>
<name>A0A9Q0HK17_9POAL</name>
<feature type="domain" description="MATH" evidence="1">
    <location>
        <begin position="42"/>
        <end position="169"/>
    </location>
</feature>
<evidence type="ECO:0000313" key="3">
    <source>
        <dbReference type="Proteomes" id="UP001151287"/>
    </source>
</evidence>
<proteinExistence type="predicted"/>
<dbReference type="Proteomes" id="UP001151287">
    <property type="component" value="Unassembled WGS sequence"/>
</dbReference>
<dbReference type="PANTHER" id="PTHR26379:SF187">
    <property type="entry name" value="OS07G0655300 PROTEIN"/>
    <property type="match status" value="1"/>
</dbReference>
<protein>
    <recommendedName>
        <fullName evidence="1">MATH domain-containing protein</fullName>
    </recommendedName>
</protein>
<dbReference type="AlphaFoldDB" id="A0A9Q0HK17"/>
<dbReference type="Pfam" id="PF22486">
    <property type="entry name" value="MATH_2"/>
    <property type="match status" value="1"/>
</dbReference>
<dbReference type="OrthoDB" id="6359816at2759"/>
<evidence type="ECO:0000259" key="1">
    <source>
        <dbReference type="PROSITE" id="PS50144"/>
    </source>
</evidence>
<sequence length="182" mass="20337">MKGEKSNSALASFFHSSPFLAKLFSTTVENVTSSTMTVEEVTGSHLFKIERYSRVKKLNPKRQFIKSATFRVGGYDWYVQFYPNGDGRAKDGHTSLFVNFNSTSGNVKAHMTVDFLDQNGKQLSDNLSREAAVTFNCNHKSWGRSSFVRTSALESADLKNDCLVIECTVRVLKESVLKSSVL</sequence>
<evidence type="ECO:0000313" key="2">
    <source>
        <dbReference type="EMBL" id="KAJ1688739.1"/>
    </source>
</evidence>
<comment type="caution">
    <text evidence="2">The sequence shown here is derived from an EMBL/GenBank/DDBJ whole genome shotgun (WGS) entry which is preliminary data.</text>
</comment>
<dbReference type="InterPro" id="IPR002083">
    <property type="entry name" value="MATH/TRAF_dom"/>
</dbReference>
<dbReference type="SMART" id="SM00061">
    <property type="entry name" value="MATH"/>
    <property type="match status" value="1"/>
</dbReference>
<reference evidence="2" key="1">
    <citation type="journal article" date="2022" name="Cell">
        <title>Repeat-based holocentromeres influence genome architecture and karyotype evolution.</title>
        <authorList>
            <person name="Hofstatter P.G."/>
            <person name="Thangavel G."/>
            <person name="Lux T."/>
            <person name="Neumann P."/>
            <person name="Vondrak T."/>
            <person name="Novak P."/>
            <person name="Zhang M."/>
            <person name="Costa L."/>
            <person name="Castellani M."/>
            <person name="Scott A."/>
            <person name="Toegelov H."/>
            <person name="Fuchs J."/>
            <person name="Mata-Sucre Y."/>
            <person name="Dias Y."/>
            <person name="Vanzela A.L.L."/>
            <person name="Huettel B."/>
            <person name="Almeida C.C.S."/>
            <person name="Simkova H."/>
            <person name="Souza G."/>
            <person name="Pedrosa-Harand A."/>
            <person name="Macas J."/>
            <person name="Mayer K.F.X."/>
            <person name="Houben A."/>
            <person name="Marques A."/>
        </authorList>
    </citation>
    <scope>NUCLEOTIDE SEQUENCE</scope>
    <source>
        <strain evidence="2">RhyBre1mFocal</strain>
    </source>
</reference>